<dbReference type="GO" id="GO:0003677">
    <property type="term" value="F:DNA binding"/>
    <property type="evidence" value="ECO:0007669"/>
    <property type="project" value="InterPro"/>
</dbReference>
<dbReference type="Pfam" id="PF01381">
    <property type="entry name" value="HTH_3"/>
    <property type="match status" value="1"/>
</dbReference>
<proteinExistence type="predicted"/>
<evidence type="ECO:0000313" key="2">
    <source>
        <dbReference type="EMBL" id="KWU03789.1"/>
    </source>
</evidence>
<protein>
    <submittedName>
        <fullName evidence="2">XRE family transcriptional regulator</fullName>
    </submittedName>
</protein>
<dbReference type="PANTHER" id="PTHR37038">
    <property type="entry name" value="TRANSCRIPTIONAL REGULATOR-RELATED"/>
    <property type="match status" value="1"/>
</dbReference>
<dbReference type="Proteomes" id="UP000067598">
    <property type="component" value="Unassembled WGS sequence"/>
</dbReference>
<dbReference type="InterPro" id="IPR010982">
    <property type="entry name" value="Lambda_DNA-bd_dom_sf"/>
</dbReference>
<dbReference type="AlphaFoldDB" id="A0A109DE55"/>
<comment type="caution">
    <text evidence="2">The sequence shown here is derived from an EMBL/GenBank/DDBJ whole genome shotgun (WGS) entry which is preliminary data.</text>
</comment>
<dbReference type="PROSITE" id="PS50943">
    <property type="entry name" value="HTH_CROC1"/>
    <property type="match status" value="1"/>
</dbReference>
<evidence type="ECO:0000259" key="1">
    <source>
        <dbReference type="PROSITE" id="PS50943"/>
    </source>
</evidence>
<dbReference type="InterPro" id="IPR010057">
    <property type="entry name" value="Transcription_activator_Rgg_C"/>
</dbReference>
<dbReference type="Pfam" id="PF21259">
    <property type="entry name" value="Rgg_C"/>
    <property type="match status" value="1"/>
</dbReference>
<dbReference type="PATRIC" id="fig|47770.28.peg.520"/>
<sequence length="271" mass="31231">MSKSIGEALKEERRSLGLTQEQFIKGIISESLYSKVERGKNEIVAVDLLKILAANNISEEEFLSKLNVKENNNLEEDLKVQLLNAYSIHDKKKISMLVQKIQNAAMDENTKILARLIDAVVNNKINDLTQREITQIKRKFFEVDDWTKNITTLQLFCNSMLLFDFDELVLFVKKLEKTCKGKLMKLPFNTQKIIASICINYFHNCYTNDCGQDASYGYEIIEELANIPDFGIYVIVTNFYKAYFQGNKKQSQQILDFLNQNGLNEISSRLP</sequence>
<dbReference type="SMART" id="SM00530">
    <property type="entry name" value="HTH_XRE"/>
    <property type="match status" value="1"/>
</dbReference>
<organism evidence="2 3">
    <name type="scientific">Lactobacillus crispatus</name>
    <dbReference type="NCBI Taxonomy" id="47770"/>
    <lineage>
        <taxon>Bacteria</taxon>
        <taxon>Bacillati</taxon>
        <taxon>Bacillota</taxon>
        <taxon>Bacilli</taxon>
        <taxon>Lactobacillales</taxon>
        <taxon>Lactobacillaceae</taxon>
        <taxon>Lactobacillus</taxon>
    </lineage>
</organism>
<dbReference type="InterPro" id="IPR053163">
    <property type="entry name" value="HTH-type_regulator_Rgg"/>
</dbReference>
<feature type="domain" description="HTH cro/C1-type" evidence="1">
    <location>
        <begin position="9"/>
        <end position="62"/>
    </location>
</feature>
<dbReference type="RefSeq" id="WP_060462077.1">
    <property type="nucleotide sequence ID" value="NZ_AP025162.1"/>
</dbReference>
<evidence type="ECO:0000313" key="3">
    <source>
        <dbReference type="Proteomes" id="UP000067598"/>
    </source>
</evidence>
<dbReference type="EMBL" id="LJGP01000018">
    <property type="protein sequence ID" value="KWU03789.1"/>
    <property type="molecule type" value="Genomic_DNA"/>
</dbReference>
<dbReference type="CDD" id="cd00093">
    <property type="entry name" value="HTH_XRE"/>
    <property type="match status" value="1"/>
</dbReference>
<reference evidence="2 3" key="1">
    <citation type="journal article" date="2016" name="Microbiology (Mosc.)">
        <title>Comparison of Lactobacillus crispatus isolates from Lactobacillus-dominated vaginal microbiomes with isolates from microbiomes containing bacterial vaginosis-associated bacteria.</title>
        <authorList>
            <person name="Abdelmaksoud A.A."/>
            <person name="Koparde V.N."/>
            <person name="Sheth N.U."/>
            <person name="Serrano M.G."/>
            <person name="Glascock A.L."/>
            <person name="Fettweis J.M."/>
            <person name="Strauss Iii J.F."/>
            <person name="Buck G.A."/>
            <person name="Jefferson K.K."/>
        </authorList>
    </citation>
    <scope>NUCLEOTIDE SEQUENCE [LARGE SCALE GENOMIC DNA]</scope>
    <source>
        <strain evidence="2 3">VMC3</strain>
    </source>
</reference>
<dbReference type="InterPro" id="IPR001387">
    <property type="entry name" value="Cro/C1-type_HTH"/>
</dbReference>
<dbReference type="SUPFAM" id="SSF47413">
    <property type="entry name" value="lambda repressor-like DNA-binding domains"/>
    <property type="match status" value="1"/>
</dbReference>
<name>A0A109DE55_9LACO</name>
<gene>
    <name evidence="2" type="ORF">AEL95_05605</name>
</gene>
<accession>A0A109DE55</accession>
<dbReference type="Gene3D" id="1.10.260.40">
    <property type="entry name" value="lambda repressor-like DNA-binding domains"/>
    <property type="match status" value="1"/>
</dbReference>